<dbReference type="InterPro" id="IPR036428">
    <property type="entry name" value="PCD_sf"/>
</dbReference>
<evidence type="ECO:0000313" key="8">
    <source>
        <dbReference type="Proteomes" id="UP000192596"/>
    </source>
</evidence>
<evidence type="ECO:0000256" key="4">
    <source>
        <dbReference type="ARBA" id="ARBA00023239"/>
    </source>
</evidence>
<name>A0A1V8TGP9_9PEZI</name>
<dbReference type="InParanoid" id="A0A1V8TGP9"/>
<proteinExistence type="inferred from homology"/>
<keyword evidence="4" id="KW-0456">Lyase</keyword>
<dbReference type="CDD" id="cd00488">
    <property type="entry name" value="PCD_DCoH"/>
    <property type="match status" value="1"/>
</dbReference>
<comment type="similarity">
    <text evidence="2">Belongs to the pterin-4-alpha-carbinolamine dehydratase family.</text>
</comment>
<accession>A0A1V8TGP9</accession>
<comment type="caution">
    <text evidence="7">The sequence shown here is derived from an EMBL/GenBank/DDBJ whole genome shotgun (WGS) entry which is preliminary data.</text>
</comment>
<dbReference type="GO" id="GO:0008124">
    <property type="term" value="F:4-alpha-hydroxytetrahydrobiopterin dehydratase activity"/>
    <property type="evidence" value="ECO:0007669"/>
    <property type="project" value="UniProtKB-EC"/>
</dbReference>
<gene>
    <name evidence="7" type="ORF">B0A48_03751</name>
</gene>
<evidence type="ECO:0000313" key="7">
    <source>
        <dbReference type="EMBL" id="OQO10454.1"/>
    </source>
</evidence>
<evidence type="ECO:0000256" key="3">
    <source>
        <dbReference type="ARBA" id="ARBA00013252"/>
    </source>
</evidence>
<dbReference type="PANTHER" id="PTHR12599">
    <property type="entry name" value="PTERIN-4-ALPHA-CARBINOLAMINE DEHYDRATASE"/>
    <property type="match status" value="1"/>
</dbReference>
<dbReference type="InterPro" id="IPR001533">
    <property type="entry name" value="Pterin_deHydtase"/>
</dbReference>
<evidence type="ECO:0000256" key="5">
    <source>
        <dbReference type="ARBA" id="ARBA00030497"/>
    </source>
</evidence>
<dbReference type="EMBL" id="NAJO01000008">
    <property type="protein sequence ID" value="OQO10454.1"/>
    <property type="molecule type" value="Genomic_DNA"/>
</dbReference>
<organism evidence="7 8">
    <name type="scientific">Cryoendolithus antarcticus</name>
    <dbReference type="NCBI Taxonomy" id="1507870"/>
    <lineage>
        <taxon>Eukaryota</taxon>
        <taxon>Fungi</taxon>
        <taxon>Dikarya</taxon>
        <taxon>Ascomycota</taxon>
        <taxon>Pezizomycotina</taxon>
        <taxon>Dothideomycetes</taxon>
        <taxon>Dothideomycetidae</taxon>
        <taxon>Cladosporiales</taxon>
        <taxon>Cladosporiaceae</taxon>
        <taxon>Cryoendolithus</taxon>
    </lineage>
</organism>
<dbReference type="FunCoup" id="A0A1V8TGP9">
    <property type="interactions" value="91"/>
</dbReference>
<protein>
    <recommendedName>
        <fullName evidence="3">4a-hydroxytetrahydrobiopterin dehydratase</fullName>
        <ecNumber evidence="3">4.2.1.96</ecNumber>
    </recommendedName>
    <alternativeName>
        <fullName evidence="5">4-alpha-hydroxy-tetrahydropterin dehydratase</fullName>
    </alternativeName>
</protein>
<dbReference type="OrthoDB" id="277398at2759"/>
<dbReference type="Proteomes" id="UP000192596">
    <property type="component" value="Unassembled WGS sequence"/>
</dbReference>
<dbReference type="STRING" id="1507870.A0A1V8TGP9"/>
<dbReference type="SUPFAM" id="SSF55248">
    <property type="entry name" value="PCD-like"/>
    <property type="match status" value="1"/>
</dbReference>
<dbReference type="GO" id="GO:0006729">
    <property type="term" value="P:tetrahydrobiopterin biosynthetic process"/>
    <property type="evidence" value="ECO:0007669"/>
    <property type="project" value="InterPro"/>
</dbReference>
<dbReference type="AlphaFoldDB" id="A0A1V8TGP9"/>
<dbReference type="Pfam" id="PF01329">
    <property type="entry name" value="Pterin_4a"/>
    <property type="match status" value="1"/>
</dbReference>
<dbReference type="PANTHER" id="PTHR12599:SF0">
    <property type="entry name" value="PTERIN-4-ALPHA-CARBINOLAMINE DEHYDRATASE"/>
    <property type="match status" value="1"/>
</dbReference>
<feature type="region of interest" description="Disordered" evidence="6">
    <location>
        <begin position="119"/>
        <end position="138"/>
    </location>
</feature>
<feature type="compositionally biased region" description="Basic and acidic residues" evidence="6">
    <location>
        <begin position="119"/>
        <end position="131"/>
    </location>
</feature>
<evidence type="ECO:0000256" key="6">
    <source>
        <dbReference type="SAM" id="MobiDB-lite"/>
    </source>
</evidence>
<comment type="catalytic activity">
    <reaction evidence="1">
        <text>(4aS,6R)-4a-hydroxy-L-erythro-5,6,7,8-tetrahydrobiopterin = (6R)-L-erythro-6,7-dihydrobiopterin + H2O</text>
        <dbReference type="Rhea" id="RHEA:11920"/>
        <dbReference type="ChEBI" id="CHEBI:15377"/>
        <dbReference type="ChEBI" id="CHEBI:15642"/>
        <dbReference type="ChEBI" id="CHEBI:43120"/>
        <dbReference type="EC" id="4.2.1.96"/>
    </reaction>
</comment>
<reference evidence="8" key="1">
    <citation type="submission" date="2017-03" db="EMBL/GenBank/DDBJ databases">
        <title>Genomes of endolithic fungi from Antarctica.</title>
        <authorList>
            <person name="Coleine C."/>
            <person name="Masonjones S."/>
            <person name="Stajich J.E."/>
        </authorList>
    </citation>
    <scope>NUCLEOTIDE SEQUENCE [LARGE SCALE GENOMIC DNA]</scope>
    <source>
        <strain evidence="8">CCFEE 5527</strain>
    </source>
</reference>
<dbReference type="EC" id="4.2.1.96" evidence="3"/>
<evidence type="ECO:0000256" key="1">
    <source>
        <dbReference type="ARBA" id="ARBA00001554"/>
    </source>
</evidence>
<sequence>MRAIDELSISVSKGEDAKALAERVTPLLQSEANGGKWQLTPTSDGLTRTFRFKTFKKTWGFMTAVAERCGEVRHHPEWSNVFTKTTITWTTHAPRGLSGKDVDMAEFCDETAREFGEVEEGESKGCGDFGKEVGAGAK</sequence>
<keyword evidence="8" id="KW-1185">Reference proteome</keyword>
<evidence type="ECO:0000256" key="2">
    <source>
        <dbReference type="ARBA" id="ARBA00006472"/>
    </source>
</evidence>
<dbReference type="Gene3D" id="3.30.1360.20">
    <property type="entry name" value="Transcriptional coactivator/pterin dehydratase"/>
    <property type="match status" value="1"/>
</dbReference>